<comment type="PTM">
    <text evidence="1 2">Topaquinone (TPQ) is generated by copper-dependent autoxidation of a specific tyrosyl residue.</text>
</comment>
<dbReference type="GO" id="GO:0008131">
    <property type="term" value="F:primary methylamine oxidase activity"/>
    <property type="evidence" value="ECO:0007669"/>
    <property type="project" value="InterPro"/>
</dbReference>
<dbReference type="AlphaFoldDB" id="A0A5N7C5R0"/>
<dbReference type="InterPro" id="IPR036460">
    <property type="entry name" value="Cu_amine_oxidase_C_sf"/>
</dbReference>
<dbReference type="EMBL" id="ML735266">
    <property type="protein sequence ID" value="KAE8389402.1"/>
    <property type="molecule type" value="Genomic_DNA"/>
</dbReference>
<dbReference type="GO" id="GO:0009308">
    <property type="term" value="P:amine metabolic process"/>
    <property type="evidence" value="ECO:0007669"/>
    <property type="project" value="UniProtKB-UniRule"/>
</dbReference>
<feature type="domain" description="Copper amine oxidase catalytic" evidence="3">
    <location>
        <begin position="2"/>
        <end position="166"/>
    </location>
</feature>
<accession>A0A5N7C5R0</accession>
<evidence type="ECO:0000256" key="2">
    <source>
        <dbReference type="RuleBase" id="RU000672"/>
    </source>
</evidence>
<dbReference type="PROSITE" id="PS01164">
    <property type="entry name" value="COPPER_AMINE_OXID_1"/>
    <property type="match status" value="1"/>
</dbReference>
<dbReference type="Pfam" id="PF01179">
    <property type="entry name" value="Cu_amine_oxid"/>
    <property type="match status" value="1"/>
</dbReference>
<dbReference type="OrthoDB" id="5379943at2759"/>
<organism evidence="4">
    <name type="scientific">Petromyces alliaceus</name>
    <name type="common">Aspergillus alliaceus</name>
    <dbReference type="NCBI Taxonomy" id="209559"/>
    <lineage>
        <taxon>Eukaryota</taxon>
        <taxon>Fungi</taxon>
        <taxon>Dikarya</taxon>
        <taxon>Ascomycota</taxon>
        <taxon>Pezizomycotina</taxon>
        <taxon>Eurotiomycetes</taxon>
        <taxon>Eurotiomycetidae</taxon>
        <taxon>Eurotiales</taxon>
        <taxon>Aspergillaceae</taxon>
        <taxon>Aspergillus</taxon>
        <taxon>Aspergillus subgen. Circumdati</taxon>
    </lineage>
</organism>
<evidence type="ECO:0000313" key="4">
    <source>
        <dbReference type="EMBL" id="KAE8389402.1"/>
    </source>
</evidence>
<proteinExistence type="inferred from homology"/>
<keyword evidence="1 2" id="KW-0801">TPQ</keyword>
<reference evidence="4" key="1">
    <citation type="submission" date="2019-04" db="EMBL/GenBank/DDBJ databases">
        <title>Friends and foes A comparative genomics studyof 23 Aspergillus species from section Flavi.</title>
        <authorList>
            <consortium name="DOE Joint Genome Institute"/>
            <person name="Kjaerbolling I."/>
            <person name="Vesth T."/>
            <person name="Frisvad J.C."/>
            <person name="Nybo J.L."/>
            <person name="Theobald S."/>
            <person name="Kildgaard S."/>
            <person name="Isbrandt T."/>
            <person name="Kuo A."/>
            <person name="Sato A."/>
            <person name="Lyhne E.K."/>
            <person name="Kogle M.E."/>
            <person name="Wiebenga A."/>
            <person name="Kun R.S."/>
            <person name="Lubbers R.J."/>
            <person name="Makela M.R."/>
            <person name="Barry K."/>
            <person name="Chovatia M."/>
            <person name="Clum A."/>
            <person name="Daum C."/>
            <person name="Haridas S."/>
            <person name="He G."/>
            <person name="LaButti K."/>
            <person name="Lipzen A."/>
            <person name="Mondo S."/>
            <person name="Riley R."/>
            <person name="Salamov A."/>
            <person name="Simmons B.A."/>
            <person name="Magnuson J.K."/>
            <person name="Henrissat B."/>
            <person name="Mortensen U.H."/>
            <person name="Larsen T.O."/>
            <person name="Devries R.P."/>
            <person name="Grigoriev I.V."/>
            <person name="Machida M."/>
            <person name="Baker S.E."/>
            <person name="Andersen M.R."/>
        </authorList>
    </citation>
    <scope>NUCLEOTIDE SEQUENCE [LARGE SCALE GENOMIC DNA]</scope>
    <source>
        <strain evidence="4">IBT 14317</strain>
    </source>
</reference>
<gene>
    <name evidence="4" type="ORF">BDV23DRAFT_184480</name>
</gene>
<comment type="cofactor">
    <cofactor evidence="2">
        <name>Cu cation</name>
        <dbReference type="ChEBI" id="CHEBI:23378"/>
    </cofactor>
    <text evidence="2">Contains 1 topaquinone per subunit.</text>
</comment>
<keyword evidence="2" id="KW-0479">Metal-binding</keyword>
<evidence type="ECO:0000256" key="1">
    <source>
        <dbReference type="PIRSR" id="PIRSR600269-51"/>
    </source>
</evidence>
<name>A0A5N7C5R0_PETAA</name>
<evidence type="ECO:0000259" key="3">
    <source>
        <dbReference type="Pfam" id="PF01179"/>
    </source>
</evidence>
<protein>
    <recommendedName>
        <fullName evidence="2">Amine oxidase</fullName>
        <ecNumber evidence="2">1.4.3.-</ecNumber>
    </recommendedName>
</protein>
<dbReference type="Proteomes" id="UP000326877">
    <property type="component" value="Unassembled WGS sequence"/>
</dbReference>
<keyword evidence="2" id="KW-0186">Copper</keyword>
<dbReference type="InterPro" id="IPR015798">
    <property type="entry name" value="Cu_amine_oxidase_C"/>
</dbReference>
<dbReference type="PANTHER" id="PTHR10638">
    <property type="entry name" value="COPPER AMINE OXIDASE"/>
    <property type="match status" value="1"/>
</dbReference>
<dbReference type="GO" id="GO:0048038">
    <property type="term" value="F:quinone binding"/>
    <property type="evidence" value="ECO:0007669"/>
    <property type="project" value="InterPro"/>
</dbReference>
<dbReference type="SUPFAM" id="SSF49998">
    <property type="entry name" value="Amine oxidase catalytic domain"/>
    <property type="match status" value="1"/>
</dbReference>
<dbReference type="InterPro" id="IPR000269">
    <property type="entry name" value="Cu_amine_oxidase"/>
</dbReference>
<comment type="similarity">
    <text evidence="2">Belongs to the copper/topaquinone oxidase family.</text>
</comment>
<dbReference type="Gene3D" id="2.70.98.20">
    <property type="entry name" value="Copper amine oxidase, catalytic domain"/>
    <property type="match status" value="1"/>
</dbReference>
<dbReference type="EC" id="1.4.3.-" evidence="2"/>
<dbReference type="GO" id="GO:0005507">
    <property type="term" value="F:copper ion binding"/>
    <property type="evidence" value="ECO:0007669"/>
    <property type="project" value="InterPro"/>
</dbReference>
<dbReference type="PANTHER" id="PTHR10638:SF91">
    <property type="entry name" value="AMINE OXIDASE"/>
    <property type="match status" value="1"/>
</dbReference>
<sequence>MARNHQLVIQCTATVLNYEYILAFVLEQVANLHIYFKATGIVSIDHAHPPKTLSLWGIVVALCVLAVSHQHLFCLRIDPALDEVQNTVIYDDIKSVMDDPQQDLLGVVFRVHTTPITWPGGYDLDASKSQTYKIVNPSRINTVSGKPVGYKLHVLPSQMLMMGPETFN</sequence>
<dbReference type="InterPro" id="IPR049948">
    <property type="entry name" value="Cu_Am_ox_TPQ-bd"/>
</dbReference>
<feature type="modified residue" description="2',4',5'-topaquinone" evidence="1">
    <location>
        <position position="18"/>
    </location>
</feature>
<keyword evidence="2" id="KW-0560">Oxidoreductase</keyword>